<evidence type="ECO:0000313" key="1">
    <source>
        <dbReference type="EMBL" id="AYA36924.1"/>
    </source>
</evidence>
<dbReference type="EMBL" id="CP032317">
    <property type="protein sequence ID" value="AYA36924.1"/>
    <property type="molecule type" value="Genomic_DNA"/>
</dbReference>
<accession>A0A3B7QYK4</accession>
<proteinExistence type="predicted"/>
<keyword evidence="2" id="KW-1185">Reference proteome</keyword>
<dbReference type="KEGG" id="hyh:D3Y59_07560"/>
<reference evidence="1 2" key="1">
    <citation type="submission" date="2018-09" db="EMBL/GenBank/DDBJ databases">
        <title>Hymenobacter medium sp. nov., isolated from R2A medium.</title>
        <authorList>
            <person name="Yingchao G."/>
        </authorList>
    </citation>
    <scope>NUCLEOTIDE SEQUENCE [LARGE SCALE GENOMIC DNA]</scope>
    <source>
        <strain evidence="2">sh-6</strain>
    </source>
</reference>
<dbReference type="AlphaFoldDB" id="A0A3B7QYK4"/>
<gene>
    <name evidence="1" type="ORF">D3Y59_07560</name>
</gene>
<dbReference type="Proteomes" id="UP000262802">
    <property type="component" value="Chromosome"/>
</dbReference>
<dbReference type="OrthoDB" id="9841332at2"/>
<organism evidence="1 2">
    <name type="scientific">Hymenobacter oligotrophus</name>
    <dbReference type="NCBI Taxonomy" id="2319843"/>
    <lineage>
        <taxon>Bacteria</taxon>
        <taxon>Pseudomonadati</taxon>
        <taxon>Bacteroidota</taxon>
        <taxon>Cytophagia</taxon>
        <taxon>Cytophagales</taxon>
        <taxon>Hymenobacteraceae</taxon>
        <taxon>Hymenobacter</taxon>
    </lineage>
</organism>
<protein>
    <submittedName>
        <fullName evidence="1">Uncharacterized protein</fullName>
    </submittedName>
</protein>
<name>A0A3B7QYK4_9BACT</name>
<evidence type="ECO:0000313" key="2">
    <source>
        <dbReference type="Proteomes" id="UP000262802"/>
    </source>
</evidence>
<sequence length="99" mass="11255">MQHLHEQLLGLNEFTPEHHGEMLRLSQEALPELERLAAVDIAVPWQRQVRASRELLEMAVAETAKPLPQWRLVLTALNGALYPWAHLPRLPRTSPNPGT</sequence>